<sequence>MFEFGKPHMSASYRDTDWSNFMALP</sequence>
<dbReference type="Proteomes" id="UP001283361">
    <property type="component" value="Unassembled WGS sequence"/>
</dbReference>
<organism evidence="1 2">
    <name type="scientific">Elysia crispata</name>
    <name type="common">lettuce slug</name>
    <dbReference type="NCBI Taxonomy" id="231223"/>
    <lineage>
        <taxon>Eukaryota</taxon>
        <taxon>Metazoa</taxon>
        <taxon>Spiralia</taxon>
        <taxon>Lophotrochozoa</taxon>
        <taxon>Mollusca</taxon>
        <taxon>Gastropoda</taxon>
        <taxon>Heterobranchia</taxon>
        <taxon>Euthyneura</taxon>
        <taxon>Panpulmonata</taxon>
        <taxon>Sacoglossa</taxon>
        <taxon>Placobranchoidea</taxon>
        <taxon>Plakobranchidae</taxon>
        <taxon>Elysia</taxon>
    </lineage>
</organism>
<dbReference type="EMBL" id="JAWDGP010006454">
    <property type="protein sequence ID" value="KAK3740904.1"/>
    <property type="molecule type" value="Genomic_DNA"/>
</dbReference>
<evidence type="ECO:0000313" key="2">
    <source>
        <dbReference type="Proteomes" id="UP001283361"/>
    </source>
</evidence>
<proteinExistence type="predicted"/>
<gene>
    <name evidence="1" type="ORF">RRG08_013380</name>
</gene>
<protein>
    <submittedName>
        <fullName evidence="1">Uncharacterized protein</fullName>
    </submittedName>
</protein>
<dbReference type="AlphaFoldDB" id="A0AAE0YD10"/>
<keyword evidence="2" id="KW-1185">Reference proteome</keyword>
<comment type="caution">
    <text evidence="1">The sequence shown here is derived from an EMBL/GenBank/DDBJ whole genome shotgun (WGS) entry which is preliminary data.</text>
</comment>
<accession>A0AAE0YD10</accession>
<name>A0AAE0YD10_9GAST</name>
<reference evidence="1" key="1">
    <citation type="journal article" date="2023" name="G3 (Bethesda)">
        <title>A reference genome for the long-term kleptoplast-retaining sea slug Elysia crispata morphotype clarki.</title>
        <authorList>
            <person name="Eastman K.E."/>
            <person name="Pendleton A.L."/>
            <person name="Shaikh M.A."/>
            <person name="Suttiyut T."/>
            <person name="Ogas R."/>
            <person name="Tomko P."/>
            <person name="Gavelis G."/>
            <person name="Widhalm J.R."/>
            <person name="Wisecaver J.H."/>
        </authorList>
    </citation>
    <scope>NUCLEOTIDE SEQUENCE</scope>
    <source>
        <strain evidence="1">ECLA1</strain>
    </source>
</reference>
<feature type="non-terminal residue" evidence="1">
    <location>
        <position position="25"/>
    </location>
</feature>
<evidence type="ECO:0000313" key="1">
    <source>
        <dbReference type="EMBL" id="KAK3740904.1"/>
    </source>
</evidence>